<accession>A0A656QS44</accession>
<keyword evidence="4" id="KW-1185">Reference proteome</keyword>
<dbReference type="RefSeq" id="WP_008345945.1">
    <property type="nucleotide sequence ID" value="NZ_CADFFU010000010.1"/>
</dbReference>
<dbReference type="PRINTS" id="PR00111">
    <property type="entry name" value="ABHYDROLASE"/>
</dbReference>
<dbReference type="Pfam" id="PF08386">
    <property type="entry name" value="Abhydrolase_4"/>
    <property type="match status" value="1"/>
</dbReference>
<proteinExistence type="predicted"/>
<evidence type="ECO:0000313" key="4">
    <source>
        <dbReference type="Proteomes" id="UP000027451"/>
    </source>
</evidence>
<evidence type="ECO:0000259" key="2">
    <source>
        <dbReference type="Pfam" id="PF08386"/>
    </source>
</evidence>
<dbReference type="AlphaFoldDB" id="A0A656QS44"/>
<protein>
    <submittedName>
        <fullName evidence="3">BioH</fullName>
    </submittedName>
</protein>
<dbReference type="OrthoDB" id="9799989at2"/>
<reference evidence="3 4" key="1">
    <citation type="submission" date="2014-03" db="EMBL/GenBank/DDBJ databases">
        <title>Draft Genome Sequences of Four Burkholderia Strains.</title>
        <authorList>
            <person name="Liu X.Y."/>
            <person name="Li C.X."/>
            <person name="Xu J.H."/>
        </authorList>
    </citation>
    <scope>NUCLEOTIDE SEQUENCE [LARGE SCALE GENOMIC DNA]</scope>
    <source>
        <strain evidence="3 4">OP-1</strain>
    </source>
</reference>
<name>A0A656QS44_9BURK</name>
<dbReference type="SUPFAM" id="SSF53474">
    <property type="entry name" value="alpha/beta-Hydrolases"/>
    <property type="match status" value="1"/>
</dbReference>
<dbReference type="EMBL" id="JFHD01000001">
    <property type="protein sequence ID" value="KDR33630.1"/>
    <property type="molecule type" value="Genomic_DNA"/>
</dbReference>
<organism evidence="3 4">
    <name type="scientific">Caballeronia zhejiangensis</name>
    <dbReference type="NCBI Taxonomy" id="871203"/>
    <lineage>
        <taxon>Bacteria</taxon>
        <taxon>Pseudomonadati</taxon>
        <taxon>Pseudomonadota</taxon>
        <taxon>Betaproteobacteria</taxon>
        <taxon>Burkholderiales</taxon>
        <taxon>Burkholderiaceae</taxon>
        <taxon>Caballeronia</taxon>
    </lineage>
</organism>
<dbReference type="Gene3D" id="3.40.50.1820">
    <property type="entry name" value="alpha/beta hydrolase"/>
    <property type="match status" value="1"/>
</dbReference>
<gene>
    <name evidence="3" type="ORF">BG60_00165</name>
</gene>
<dbReference type="InterPro" id="IPR000073">
    <property type="entry name" value="AB_hydrolase_1"/>
</dbReference>
<feature type="domain" description="AB hydrolase-1" evidence="1">
    <location>
        <begin position="83"/>
        <end position="184"/>
    </location>
</feature>
<dbReference type="InterPro" id="IPR029058">
    <property type="entry name" value="AB_hydrolase_fold"/>
</dbReference>
<dbReference type="InterPro" id="IPR050266">
    <property type="entry name" value="AB_hydrolase_sf"/>
</dbReference>
<dbReference type="PANTHER" id="PTHR43798">
    <property type="entry name" value="MONOACYLGLYCEROL LIPASE"/>
    <property type="match status" value="1"/>
</dbReference>
<sequence length="308" mass="33622">MDQGRARSRRVTAARPSWRIVAGVGACAFVAWAAIEWTRLKRTPALSDESARKGITARYTQAGPYRMFSRHAACEGGHAKRLPVVLVHGLVISSRYMEPLALALRSDFDVYAPDLPGFGESKLRGGALSVPELADALRLWLGARGIERAMFIGNSFGCQILADFAARYPESVDRLVLQGPTVDRDARSLFTQVCRDWRNGRLEQARSSAPIGRIDYAKAGVVRALATMRELMRDRIERKLSRIVAPTLVVAGSRDPVAPLAWASEVAARVPNGALLAIDGGTHTLNYVYPHSFALAIRAFLLQGGASR</sequence>
<dbReference type="Pfam" id="PF00561">
    <property type="entry name" value="Abhydrolase_1"/>
    <property type="match status" value="1"/>
</dbReference>
<dbReference type="InterPro" id="IPR013595">
    <property type="entry name" value="Pept_S33_TAP-like_C"/>
</dbReference>
<evidence type="ECO:0000313" key="3">
    <source>
        <dbReference type="EMBL" id="KDR33630.1"/>
    </source>
</evidence>
<evidence type="ECO:0000259" key="1">
    <source>
        <dbReference type="Pfam" id="PF00561"/>
    </source>
</evidence>
<dbReference type="PANTHER" id="PTHR43798:SF33">
    <property type="entry name" value="HYDROLASE, PUTATIVE (AFU_ORTHOLOGUE AFUA_2G14860)-RELATED"/>
    <property type="match status" value="1"/>
</dbReference>
<dbReference type="GO" id="GO:0016020">
    <property type="term" value="C:membrane"/>
    <property type="evidence" value="ECO:0007669"/>
    <property type="project" value="TreeGrafter"/>
</dbReference>
<feature type="domain" description="Peptidase S33 tripeptidyl aminopeptidase-like C-terminal" evidence="2">
    <location>
        <begin position="244"/>
        <end position="305"/>
    </location>
</feature>
<dbReference type="Proteomes" id="UP000027451">
    <property type="component" value="Unassembled WGS sequence"/>
</dbReference>
<comment type="caution">
    <text evidence="3">The sequence shown here is derived from an EMBL/GenBank/DDBJ whole genome shotgun (WGS) entry which is preliminary data.</text>
</comment>